<feature type="region of interest" description="Disordered" evidence="3">
    <location>
        <begin position="98"/>
        <end position="124"/>
    </location>
</feature>
<gene>
    <name evidence="5" type="ORF">G6O67_004156</name>
</gene>
<dbReference type="Gene3D" id="4.10.240.10">
    <property type="entry name" value="Zn(2)-C6 fungal-type DNA-binding domain"/>
    <property type="match status" value="1"/>
</dbReference>
<dbReference type="PANTHER" id="PTHR37534:SF43">
    <property type="entry name" value="FINGER DOMAIN PROTEIN, PUTATIVE (AFU_ORTHOLOGUE AFUA_1G01850)-RELATED"/>
    <property type="match status" value="1"/>
</dbReference>
<dbReference type="SUPFAM" id="SSF57701">
    <property type="entry name" value="Zn2/Cys6 DNA-binding domain"/>
    <property type="match status" value="1"/>
</dbReference>
<dbReference type="InterPro" id="IPR021858">
    <property type="entry name" value="Fun_TF"/>
</dbReference>
<organism evidence="5 6">
    <name type="scientific">Ophiocordyceps sinensis</name>
    <dbReference type="NCBI Taxonomy" id="72228"/>
    <lineage>
        <taxon>Eukaryota</taxon>
        <taxon>Fungi</taxon>
        <taxon>Dikarya</taxon>
        <taxon>Ascomycota</taxon>
        <taxon>Pezizomycotina</taxon>
        <taxon>Sordariomycetes</taxon>
        <taxon>Hypocreomycetidae</taxon>
        <taxon>Hypocreales</taxon>
        <taxon>Ophiocordycipitaceae</taxon>
        <taxon>Ophiocordyceps</taxon>
    </lineage>
</organism>
<dbReference type="CDD" id="cd00067">
    <property type="entry name" value="GAL4"/>
    <property type="match status" value="1"/>
</dbReference>
<dbReference type="GO" id="GO:0005634">
    <property type="term" value="C:nucleus"/>
    <property type="evidence" value="ECO:0007669"/>
    <property type="project" value="UniProtKB-SubCell"/>
</dbReference>
<evidence type="ECO:0000256" key="2">
    <source>
        <dbReference type="ARBA" id="ARBA00023242"/>
    </source>
</evidence>
<name>A0A8H4PNG1_9HYPO</name>
<comment type="subcellular location">
    <subcellularLocation>
        <location evidence="1">Nucleus</location>
    </subcellularLocation>
</comment>
<evidence type="ECO:0000313" key="6">
    <source>
        <dbReference type="Proteomes" id="UP000557566"/>
    </source>
</evidence>
<dbReference type="SMART" id="SM00066">
    <property type="entry name" value="GAL4"/>
    <property type="match status" value="1"/>
</dbReference>
<dbReference type="EMBL" id="JAAVMX010000005">
    <property type="protein sequence ID" value="KAF4507683.1"/>
    <property type="molecule type" value="Genomic_DNA"/>
</dbReference>
<reference evidence="5 6" key="1">
    <citation type="journal article" date="2020" name="Genome Biol. Evol.">
        <title>A new high-quality draft genome assembly of the Chinese cordyceps Ophiocordyceps sinensis.</title>
        <authorList>
            <person name="Shu R."/>
            <person name="Zhang J."/>
            <person name="Meng Q."/>
            <person name="Zhang H."/>
            <person name="Zhou G."/>
            <person name="Li M."/>
            <person name="Wu P."/>
            <person name="Zhao Y."/>
            <person name="Chen C."/>
            <person name="Qin Q."/>
        </authorList>
    </citation>
    <scope>NUCLEOTIDE SEQUENCE [LARGE SCALE GENOMIC DNA]</scope>
    <source>
        <strain evidence="5 6">IOZ07</strain>
    </source>
</reference>
<accession>A0A8H4PNG1</accession>
<dbReference type="Pfam" id="PF11951">
    <property type="entry name" value="Fungal_trans_2"/>
    <property type="match status" value="1"/>
</dbReference>
<dbReference type="InterPro" id="IPR001138">
    <property type="entry name" value="Zn2Cys6_DnaBD"/>
</dbReference>
<evidence type="ECO:0000313" key="5">
    <source>
        <dbReference type="EMBL" id="KAF4507683.1"/>
    </source>
</evidence>
<dbReference type="Pfam" id="PF00172">
    <property type="entry name" value="Zn_clus"/>
    <property type="match status" value="1"/>
</dbReference>
<dbReference type="PANTHER" id="PTHR37534">
    <property type="entry name" value="TRANSCRIPTIONAL ACTIVATOR PROTEIN UGA3"/>
    <property type="match status" value="1"/>
</dbReference>
<protein>
    <recommendedName>
        <fullName evidence="4">Zn(2)-C6 fungal-type domain-containing protein</fullName>
    </recommendedName>
</protein>
<evidence type="ECO:0000256" key="1">
    <source>
        <dbReference type="ARBA" id="ARBA00004123"/>
    </source>
</evidence>
<evidence type="ECO:0000259" key="4">
    <source>
        <dbReference type="PROSITE" id="PS50048"/>
    </source>
</evidence>
<feature type="compositionally biased region" description="Low complexity" evidence="3">
    <location>
        <begin position="104"/>
        <end position="116"/>
    </location>
</feature>
<dbReference type="Proteomes" id="UP000557566">
    <property type="component" value="Unassembled WGS sequence"/>
</dbReference>
<dbReference type="GO" id="GO:0000976">
    <property type="term" value="F:transcription cis-regulatory region binding"/>
    <property type="evidence" value="ECO:0007669"/>
    <property type="project" value="TreeGrafter"/>
</dbReference>
<dbReference type="PROSITE" id="PS00463">
    <property type="entry name" value="ZN2_CY6_FUNGAL_1"/>
    <property type="match status" value="1"/>
</dbReference>
<feature type="region of interest" description="Disordered" evidence="3">
    <location>
        <begin position="42"/>
        <end position="83"/>
    </location>
</feature>
<evidence type="ECO:0000256" key="3">
    <source>
        <dbReference type="SAM" id="MobiDB-lite"/>
    </source>
</evidence>
<keyword evidence="6" id="KW-1185">Reference proteome</keyword>
<sequence>MIRVMPIIRSRSGCFNCRRRKKKCNEEKPLCSGCRRNKLDCRWPAESSSSPSSATAKQGRGRTSSTSPAPADAPRPEPGCPRLDKSSWVVVAVSGVAGHDDPAPELQATEPAAEPTPRADPSPTGFYRALAADLGSEAVVDVSDESLGSPTALPLLKHGCPASACPDDPRPLEFDDETADQLSDGQVRALCWQAGHSLRPISGVDAPMALLPSRGHGSYELLSYYLSRTANSMGNGSTDVNPFIVKLVPLAFSNPLVLQLILAQSAAHRQASTSLPDGSDVAQQYYTESLRMFTKVMSKYLLGEDESPLTLTVGSLIMCLTEVARGDVRGTIFNHLGASRLLLTRLLDGPGSDLSDFLVEYYMHTAASSIISTDPHGNCEPLLSPSIEGTARALVANKYMGQLCGCWLELLVLIPQVFQLGKTMLPPVDATPRPASADDIMTFGFLQAQMLAFFPPPDASPYSQLAGLVFKQAALLYLWSILGPPPRPCSGGAHADLVRGAVAEAVSLLGQFPASARVNTSLCWPLAVIGCCTADPAVRAVLAARLQTMTDSIGLGNMRETLVLLEHVWRRPAESTSPWLLHKAMQEHGIWISFA</sequence>
<proteinExistence type="predicted"/>
<dbReference type="AlphaFoldDB" id="A0A8H4PNG1"/>
<keyword evidence="2" id="KW-0539">Nucleus</keyword>
<dbReference type="GO" id="GO:0008270">
    <property type="term" value="F:zinc ion binding"/>
    <property type="evidence" value="ECO:0007669"/>
    <property type="project" value="InterPro"/>
</dbReference>
<dbReference type="PROSITE" id="PS50048">
    <property type="entry name" value="ZN2_CY6_FUNGAL_2"/>
    <property type="match status" value="1"/>
</dbReference>
<feature type="domain" description="Zn(2)-C6 fungal-type" evidence="4">
    <location>
        <begin position="13"/>
        <end position="43"/>
    </location>
</feature>
<comment type="caution">
    <text evidence="5">The sequence shown here is derived from an EMBL/GenBank/DDBJ whole genome shotgun (WGS) entry which is preliminary data.</text>
</comment>
<dbReference type="GO" id="GO:0045944">
    <property type="term" value="P:positive regulation of transcription by RNA polymerase II"/>
    <property type="evidence" value="ECO:0007669"/>
    <property type="project" value="TreeGrafter"/>
</dbReference>
<dbReference type="OrthoDB" id="1919336at2759"/>
<dbReference type="GO" id="GO:0000981">
    <property type="term" value="F:DNA-binding transcription factor activity, RNA polymerase II-specific"/>
    <property type="evidence" value="ECO:0007669"/>
    <property type="project" value="InterPro"/>
</dbReference>
<dbReference type="InterPro" id="IPR036864">
    <property type="entry name" value="Zn2-C6_fun-type_DNA-bd_sf"/>
</dbReference>